<name>A0ABV9LDV5_9ACTN</name>
<dbReference type="Gene3D" id="1.10.510.10">
    <property type="entry name" value="Transferase(Phosphotransferase) domain 1"/>
    <property type="match status" value="1"/>
</dbReference>
<feature type="compositionally biased region" description="Pro residues" evidence="7">
    <location>
        <begin position="295"/>
        <end position="309"/>
    </location>
</feature>
<dbReference type="Pfam" id="PF00069">
    <property type="entry name" value="Pkinase"/>
    <property type="match status" value="1"/>
</dbReference>
<dbReference type="Gene3D" id="2.60.40.10">
    <property type="entry name" value="Immunoglobulins"/>
    <property type="match status" value="2"/>
</dbReference>
<keyword evidence="4" id="KW-0547">Nucleotide-binding</keyword>
<dbReference type="PROSITE" id="PS00108">
    <property type="entry name" value="PROTEIN_KINASE_ST"/>
    <property type="match status" value="1"/>
</dbReference>
<feature type="domain" description="Protein kinase" evidence="9">
    <location>
        <begin position="12"/>
        <end position="277"/>
    </location>
</feature>
<dbReference type="Proteomes" id="UP001596025">
    <property type="component" value="Unassembled WGS sequence"/>
</dbReference>
<dbReference type="Gene3D" id="3.30.200.20">
    <property type="entry name" value="Phosphorylase Kinase, domain 1"/>
    <property type="match status" value="1"/>
</dbReference>
<dbReference type="EC" id="2.7.11.1" evidence="1"/>
<evidence type="ECO:0000256" key="1">
    <source>
        <dbReference type="ARBA" id="ARBA00012513"/>
    </source>
</evidence>
<keyword evidence="8" id="KW-0472">Membrane</keyword>
<evidence type="ECO:0000256" key="7">
    <source>
        <dbReference type="SAM" id="MobiDB-lite"/>
    </source>
</evidence>
<dbReference type="SMART" id="SM00220">
    <property type="entry name" value="S_TKc"/>
    <property type="match status" value="1"/>
</dbReference>
<evidence type="ECO:0000256" key="2">
    <source>
        <dbReference type="ARBA" id="ARBA00022527"/>
    </source>
</evidence>
<dbReference type="RefSeq" id="WP_387986119.1">
    <property type="nucleotide sequence ID" value="NZ_JBHSGR010000002.1"/>
</dbReference>
<dbReference type="PANTHER" id="PTHR43289">
    <property type="entry name" value="MITOGEN-ACTIVATED PROTEIN KINASE KINASE KINASE 20-RELATED"/>
    <property type="match status" value="1"/>
</dbReference>
<protein>
    <recommendedName>
        <fullName evidence="1">non-specific serine/threonine protein kinase</fullName>
        <ecNumber evidence="1">2.7.11.1</ecNumber>
    </recommendedName>
</protein>
<dbReference type="CDD" id="cd14014">
    <property type="entry name" value="STKc_PknB_like"/>
    <property type="match status" value="1"/>
</dbReference>
<dbReference type="InterPro" id="IPR000719">
    <property type="entry name" value="Prot_kinase_dom"/>
</dbReference>
<keyword evidence="8" id="KW-1133">Transmembrane helix</keyword>
<evidence type="ECO:0000256" key="4">
    <source>
        <dbReference type="ARBA" id="ARBA00022741"/>
    </source>
</evidence>
<dbReference type="SUPFAM" id="SSF56112">
    <property type="entry name" value="Protein kinase-like (PK-like)"/>
    <property type="match status" value="1"/>
</dbReference>
<feature type="compositionally biased region" description="Pro residues" evidence="7">
    <location>
        <begin position="363"/>
        <end position="380"/>
    </location>
</feature>
<accession>A0ABV9LDV5</accession>
<reference evidence="11" key="1">
    <citation type="journal article" date="2019" name="Int. J. Syst. Evol. Microbiol.">
        <title>The Global Catalogue of Microorganisms (GCM) 10K type strain sequencing project: providing services to taxonomists for standard genome sequencing and annotation.</title>
        <authorList>
            <consortium name="The Broad Institute Genomics Platform"/>
            <consortium name="The Broad Institute Genome Sequencing Center for Infectious Disease"/>
            <person name="Wu L."/>
            <person name="Ma J."/>
        </authorList>
    </citation>
    <scope>NUCLEOTIDE SEQUENCE [LARGE SCALE GENOMIC DNA]</scope>
    <source>
        <strain evidence="11">CCUG 62763</strain>
    </source>
</reference>
<dbReference type="GO" id="GO:0016301">
    <property type="term" value="F:kinase activity"/>
    <property type="evidence" value="ECO:0007669"/>
    <property type="project" value="UniProtKB-KW"/>
</dbReference>
<keyword evidence="8" id="KW-0812">Transmembrane</keyword>
<evidence type="ECO:0000313" key="11">
    <source>
        <dbReference type="Proteomes" id="UP001596025"/>
    </source>
</evidence>
<dbReference type="InterPro" id="IPR008271">
    <property type="entry name" value="Ser/Thr_kinase_AS"/>
</dbReference>
<dbReference type="EMBL" id="JBHSGR010000002">
    <property type="protein sequence ID" value="MFC4692333.1"/>
    <property type="molecule type" value="Genomic_DNA"/>
</dbReference>
<feature type="region of interest" description="Disordered" evidence="7">
    <location>
        <begin position="281"/>
        <end position="387"/>
    </location>
</feature>
<evidence type="ECO:0000313" key="10">
    <source>
        <dbReference type="EMBL" id="MFC4692333.1"/>
    </source>
</evidence>
<organism evidence="10 11">
    <name type="scientific">Geodermatophilus arenarius</name>
    <dbReference type="NCBI Taxonomy" id="1137990"/>
    <lineage>
        <taxon>Bacteria</taxon>
        <taxon>Bacillati</taxon>
        <taxon>Actinomycetota</taxon>
        <taxon>Actinomycetes</taxon>
        <taxon>Geodermatophilales</taxon>
        <taxon>Geodermatophilaceae</taxon>
        <taxon>Geodermatophilus</taxon>
    </lineage>
</organism>
<evidence type="ECO:0000259" key="9">
    <source>
        <dbReference type="PROSITE" id="PS50011"/>
    </source>
</evidence>
<comment type="caution">
    <text evidence="10">The sequence shown here is derived from an EMBL/GenBank/DDBJ whole genome shotgun (WGS) entry which is preliminary data.</text>
</comment>
<keyword evidence="6" id="KW-0067">ATP-binding</keyword>
<dbReference type="InterPro" id="IPR011009">
    <property type="entry name" value="Kinase-like_dom_sf"/>
</dbReference>
<dbReference type="InterPro" id="IPR013783">
    <property type="entry name" value="Ig-like_fold"/>
</dbReference>
<keyword evidence="3" id="KW-0808">Transferase</keyword>
<evidence type="ECO:0000256" key="6">
    <source>
        <dbReference type="ARBA" id="ARBA00022840"/>
    </source>
</evidence>
<sequence>MELAPGDVFAGYRVIRPLGSGGMGSVLLVQHPRLPRQDAMKVIHAHLSADPSFAARFEREAELACRLDHPALVRVHDRGCDEGRLWLTMQFVDGPDLDAVLRQEGPLAPQRVVRVLEAVGSGLDHAHEMGLVHRDVKPANILLARGGTGGERAILTDFGIARDSSSSRPLTDTGALLASLPYAAPEQLLDRPITGAVDVYALGCVAYELLTGRRLFDQQSSLAVMGAVLAGPRPEAWDALPPGRPALRDVLRRALAPDPDDRPASCAALAAAVRDVFAPAPTTVSSGRAPVAAYPGPPPPGPGPVPPRPGQAGVPAWTAPTVAGVPGPRSAPAGPYDTGPPSGPYDTGLPSGPYGAGPSTGPQGPPPTGPQGPPPLPPPAGGSRSRPRRRWLWPVAAAVVLLLAAAAVGVVLWRPWALDRPASVTADVRAGGVELRWQQVEGAAGYEVHRDGVPLGRSDGTSYLDTDVGSGVRAEYSVAAVADDGERSDLTTAAPVVSALHPVGDLSAEVLISGVELSWTPVDNAGHYEVRRDDEVLDAQAAGTTFLDEDPPPGRHDYTVVAVDDSGDAPSSSATVPLEVSPWLAAADLAAAFNALVPPAPGPGGWGDATCDLSEPRSTVQAVAVIVCTLPSGIYATFVQYPDQAALDARIAELDGLADPALTTTAEGGWYRQSPPGVDPAWEAWGPVEPERRLMEIHIEWAGHTVADLDAAWYYAAPWG</sequence>
<keyword evidence="5 10" id="KW-0418">Kinase</keyword>
<proteinExistence type="predicted"/>
<evidence type="ECO:0000256" key="8">
    <source>
        <dbReference type="SAM" id="Phobius"/>
    </source>
</evidence>
<evidence type="ECO:0000256" key="5">
    <source>
        <dbReference type="ARBA" id="ARBA00022777"/>
    </source>
</evidence>
<keyword evidence="11" id="KW-1185">Reference proteome</keyword>
<dbReference type="PROSITE" id="PS50011">
    <property type="entry name" value="PROTEIN_KINASE_DOM"/>
    <property type="match status" value="1"/>
</dbReference>
<dbReference type="PANTHER" id="PTHR43289:SF6">
    <property type="entry name" value="SERINE_THREONINE-PROTEIN KINASE NEKL-3"/>
    <property type="match status" value="1"/>
</dbReference>
<evidence type="ECO:0000256" key="3">
    <source>
        <dbReference type="ARBA" id="ARBA00022679"/>
    </source>
</evidence>
<keyword evidence="2" id="KW-0723">Serine/threonine-protein kinase</keyword>
<feature type="transmembrane region" description="Helical" evidence="8">
    <location>
        <begin position="391"/>
        <end position="413"/>
    </location>
</feature>
<gene>
    <name evidence="10" type="ORF">ACFO3M_02930</name>
</gene>